<dbReference type="SMART" id="SM00360">
    <property type="entry name" value="RRM"/>
    <property type="match status" value="1"/>
</dbReference>
<sequence>MNIFVSNLGYSFSTEDLTELFAAYGSVDSARVITDKFTKQSRGFGFVEMPDEAAAIKAIKDLNGTMQEGRPIKVMEARPKEEKSSYSSRW</sequence>
<dbReference type="Proteomes" id="UP000198757">
    <property type="component" value="Unassembled WGS sequence"/>
</dbReference>
<protein>
    <submittedName>
        <fullName evidence="3">RNA recognition motif. (A.k.a. RRM, RBD, or RNP domain)</fullName>
    </submittedName>
</protein>
<reference evidence="4" key="1">
    <citation type="submission" date="2016-10" db="EMBL/GenBank/DDBJ databases">
        <authorList>
            <person name="Varghese N."/>
            <person name="Submissions S."/>
        </authorList>
    </citation>
    <scope>NUCLEOTIDE SEQUENCE [LARGE SCALE GENOMIC DNA]</scope>
    <source>
        <strain evidence="4">DSM 25811 / CCM 8410 / LMG 26954 / E90</strain>
    </source>
</reference>
<dbReference type="PROSITE" id="PS50102">
    <property type="entry name" value="RRM"/>
    <property type="match status" value="1"/>
</dbReference>
<dbReference type="Gene3D" id="3.30.70.330">
    <property type="match status" value="1"/>
</dbReference>
<evidence type="ECO:0000259" key="2">
    <source>
        <dbReference type="PROSITE" id="PS50102"/>
    </source>
</evidence>
<organism evidence="3 4">
    <name type="scientific">Niabella drilacis (strain DSM 25811 / CCM 8410 / CCUG 62505 / LMG 26954 / E90)</name>
    <dbReference type="NCBI Taxonomy" id="1285928"/>
    <lineage>
        <taxon>Bacteria</taxon>
        <taxon>Pseudomonadati</taxon>
        <taxon>Bacteroidota</taxon>
        <taxon>Chitinophagia</taxon>
        <taxon>Chitinophagales</taxon>
        <taxon>Chitinophagaceae</taxon>
        <taxon>Niabella</taxon>
    </lineage>
</organism>
<dbReference type="GO" id="GO:0003723">
    <property type="term" value="F:RNA binding"/>
    <property type="evidence" value="ECO:0007669"/>
    <property type="project" value="UniProtKB-KW"/>
</dbReference>
<dbReference type="RefSeq" id="WP_090389689.1">
    <property type="nucleotide sequence ID" value="NZ_FMZO01000004.1"/>
</dbReference>
<dbReference type="STRING" id="1285928.SAMN04487894_10459"/>
<name>A0A1G6PJU8_NIADE</name>
<dbReference type="PANTHER" id="PTHR48027">
    <property type="entry name" value="HETEROGENEOUS NUCLEAR RIBONUCLEOPROTEIN 87F-RELATED"/>
    <property type="match status" value="1"/>
</dbReference>
<proteinExistence type="predicted"/>
<gene>
    <name evidence="3" type="ORF">SAMN04487894_10459</name>
</gene>
<evidence type="ECO:0000313" key="4">
    <source>
        <dbReference type="Proteomes" id="UP000198757"/>
    </source>
</evidence>
<dbReference type="EMBL" id="FMZO01000004">
    <property type="protein sequence ID" value="SDC80261.1"/>
    <property type="molecule type" value="Genomic_DNA"/>
</dbReference>
<evidence type="ECO:0000256" key="1">
    <source>
        <dbReference type="ARBA" id="ARBA00022884"/>
    </source>
</evidence>
<dbReference type="SUPFAM" id="SSF54928">
    <property type="entry name" value="RNA-binding domain, RBD"/>
    <property type="match status" value="1"/>
</dbReference>
<accession>A0A1G6PJU8</accession>
<dbReference type="InterPro" id="IPR035979">
    <property type="entry name" value="RBD_domain_sf"/>
</dbReference>
<dbReference type="AlphaFoldDB" id="A0A1G6PJU8"/>
<dbReference type="OrthoDB" id="9798855at2"/>
<dbReference type="Pfam" id="PF00076">
    <property type="entry name" value="RRM_1"/>
    <property type="match status" value="1"/>
</dbReference>
<dbReference type="InterPro" id="IPR000504">
    <property type="entry name" value="RRM_dom"/>
</dbReference>
<dbReference type="InterPro" id="IPR052462">
    <property type="entry name" value="SLIRP/GR-RBP-like"/>
</dbReference>
<keyword evidence="4" id="KW-1185">Reference proteome</keyword>
<keyword evidence="1" id="KW-0694">RNA-binding</keyword>
<dbReference type="InterPro" id="IPR012677">
    <property type="entry name" value="Nucleotide-bd_a/b_plait_sf"/>
</dbReference>
<evidence type="ECO:0000313" key="3">
    <source>
        <dbReference type="EMBL" id="SDC80261.1"/>
    </source>
</evidence>
<feature type="domain" description="RRM" evidence="2">
    <location>
        <begin position="1"/>
        <end position="79"/>
    </location>
</feature>